<name>A0ABV0XTQ3_9TELE</name>
<accession>A0ABV0XTQ3</accession>
<evidence type="ECO:0000313" key="2">
    <source>
        <dbReference type="Proteomes" id="UP001469553"/>
    </source>
</evidence>
<gene>
    <name evidence="1" type="ORF">AMECASPLE_025733</name>
</gene>
<proteinExistence type="predicted"/>
<evidence type="ECO:0000313" key="1">
    <source>
        <dbReference type="EMBL" id="MEQ2284846.1"/>
    </source>
</evidence>
<dbReference type="EMBL" id="JAHRIP010011965">
    <property type="protein sequence ID" value="MEQ2284846.1"/>
    <property type="molecule type" value="Genomic_DNA"/>
</dbReference>
<reference evidence="1 2" key="1">
    <citation type="submission" date="2021-06" db="EMBL/GenBank/DDBJ databases">
        <authorList>
            <person name="Palmer J.M."/>
        </authorList>
    </citation>
    <scope>NUCLEOTIDE SEQUENCE [LARGE SCALE GENOMIC DNA]</scope>
    <source>
        <strain evidence="1 2">AS_MEX2019</strain>
        <tissue evidence="1">Muscle</tissue>
    </source>
</reference>
<protein>
    <submittedName>
        <fullName evidence="1">Uncharacterized protein</fullName>
    </submittedName>
</protein>
<keyword evidence="2" id="KW-1185">Reference proteome</keyword>
<dbReference type="Proteomes" id="UP001469553">
    <property type="component" value="Unassembled WGS sequence"/>
</dbReference>
<organism evidence="1 2">
    <name type="scientific">Ameca splendens</name>
    <dbReference type="NCBI Taxonomy" id="208324"/>
    <lineage>
        <taxon>Eukaryota</taxon>
        <taxon>Metazoa</taxon>
        <taxon>Chordata</taxon>
        <taxon>Craniata</taxon>
        <taxon>Vertebrata</taxon>
        <taxon>Euteleostomi</taxon>
        <taxon>Actinopterygii</taxon>
        <taxon>Neopterygii</taxon>
        <taxon>Teleostei</taxon>
        <taxon>Neoteleostei</taxon>
        <taxon>Acanthomorphata</taxon>
        <taxon>Ovalentaria</taxon>
        <taxon>Atherinomorphae</taxon>
        <taxon>Cyprinodontiformes</taxon>
        <taxon>Goodeidae</taxon>
        <taxon>Ameca</taxon>
    </lineage>
</organism>
<sequence length="83" mass="9221">MCRESAVLSGFSAADEHIGAFVVGHGGYTEPILQIWGKEGRICWNLGDWTAFFFSSRTLSAYRCILQKNADLNLDPAIVNDIR</sequence>
<comment type="caution">
    <text evidence="1">The sequence shown here is derived from an EMBL/GenBank/DDBJ whole genome shotgun (WGS) entry which is preliminary data.</text>
</comment>